<dbReference type="EMBL" id="FNEE01000012">
    <property type="protein sequence ID" value="SDK14913.1"/>
    <property type="molecule type" value="Genomic_DNA"/>
</dbReference>
<evidence type="ECO:0000313" key="3">
    <source>
        <dbReference type="Proteomes" id="UP000198894"/>
    </source>
</evidence>
<evidence type="ECO:0000259" key="1">
    <source>
        <dbReference type="SMART" id="SM00966"/>
    </source>
</evidence>
<organism evidence="2 3">
    <name type="scientific">Mesorhizobium muleiense</name>
    <dbReference type="NCBI Taxonomy" id="1004279"/>
    <lineage>
        <taxon>Bacteria</taxon>
        <taxon>Pseudomonadati</taxon>
        <taxon>Pseudomonadota</taxon>
        <taxon>Alphaproteobacteria</taxon>
        <taxon>Hyphomicrobiales</taxon>
        <taxon>Phyllobacteriaceae</taxon>
        <taxon>Mesorhizobium</taxon>
    </lineage>
</organism>
<accession>A0A1G8ZIT5</accession>
<reference evidence="3" key="1">
    <citation type="submission" date="2016-10" db="EMBL/GenBank/DDBJ databases">
        <authorList>
            <person name="Varghese N."/>
            <person name="Submissions S."/>
        </authorList>
    </citation>
    <scope>NUCLEOTIDE SEQUENCE [LARGE SCALE GENOMIC DNA]</scope>
    <source>
        <strain evidence="3">CGMCC 1.11022</strain>
    </source>
</reference>
<dbReference type="GO" id="GO:0003677">
    <property type="term" value="F:DNA binding"/>
    <property type="evidence" value="ECO:0007669"/>
    <property type="project" value="InterPro"/>
</dbReference>
<dbReference type="Proteomes" id="UP000198894">
    <property type="component" value="Unassembled WGS sequence"/>
</dbReference>
<dbReference type="RefSeq" id="WP_091595973.1">
    <property type="nucleotide sequence ID" value="NZ_FNEE01000012.1"/>
</dbReference>
<proteinExistence type="predicted"/>
<dbReference type="InterPro" id="IPR007159">
    <property type="entry name" value="SpoVT-AbrB_dom"/>
</dbReference>
<dbReference type="NCBIfam" id="TIGR01439">
    <property type="entry name" value="lp_hng_hel_AbrB"/>
    <property type="match status" value="1"/>
</dbReference>
<keyword evidence="3" id="KW-1185">Reference proteome</keyword>
<protein>
    <submittedName>
        <fullName evidence="2">Looped-hinge helix DNA binding domain-containing protein, AbrB family</fullName>
    </submittedName>
</protein>
<feature type="domain" description="SpoVT-AbrB" evidence="1">
    <location>
        <begin position="9"/>
        <end position="54"/>
    </location>
</feature>
<dbReference type="SUPFAM" id="SSF89447">
    <property type="entry name" value="AbrB/MazE/MraZ-like"/>
    <property type="match status" value="1"/>
</dbReference>
<evidence type="ECO:0000313" key="2">
    <source>
        <dbReference type="EMBL" id="SDK14913.1"/>
    </source>
</evidence>
<sequence>MANPERLVTTVSTKGQVTLPSAIRKRREWDAGTRLLVEDTREGVLLKPAPVFAETRPEDVFGSLPHRDRPKTLEEMDAGVLAEARRRGRLELP</sequence>
<dbReference type="AlphaFoldDB" id="A0A1G8ZIT5"/>
<dbReference type="SMART" id="SM00966">
    <property type="entry name" value="SpoVT_AbrB"/>
    <property type="match status" value="1"/>
</dbReference>
<dbReference type="Pfam" id="PF04014">
    <property type="entry name" value="MazE_antitoxin"/>
    <property type="match status" value="1"/>
</dbReference>
<dbReference type="InterPro" id="IPR037914">
    <property type="entry name" value="SpoVT-AbrB_sf"/>
</dbReference>
<name>A0A1G8ZIT5_9HYPH</name>
<dbReference type="Gene3D" id="2.10.260.10">
    <property type="match status" value="1"/>
</dbReference>
<gene>
    <name evidence="2" type="ORF">SAMN05428953_11251</name>
</gene>